<dbReference type="PROSITE" id="PS51318">
    <property type="entry name" value="TAT"/>
    <property type="match status" value="1"/>
</dbReference>
<keyword evidence="3" id="KW-0326">Glycosidase</keyword>
<dbReference type="Proteomes" id="UP001200741">
    <property type="component" value="Unassembled WGS sequence"/>
</dbReference>
<name>A0ABS8XQC3_9BURK</name>
<dbReference type="SUPFAM" id="SSF48208">
    <property type="entry name" value="Six-hairpin glycosidases"/>
    <property type="match status" value="1"/>
</dbReference>
<comment type="caution">
    <text evidence="3">The sequence shown here is derived from an EMBL/GenBank/DDBJ whole genome shotgun (WGS) entry which is preliminary data.</text>
</comment>
<dbReference type="Gene3D" id="3.30.2080.10">
    <property type="entry name" value="GH92 mannosidase domain"/>
    <property type="match status" value="1"/>
</dbReference>
<dbReference type="InterPro" id="IPR014718">
    <property type="entry name" value="GH-type_carb-bd"/>
</dbReference>
<evidence type="ECO:0000259" key="1">
    <source>
        <dbReference type="Pfam" id="PF07971"/>
    </source>
</evidence>
<dbReference type="InterPro" id="IPR012939">
    <property type="entry name" value="Glyco_hydro_92"/>
</dbReference>
<evidence type="ECO:0000313" key="4">
    <source>
        <dbReference type="Proteomes" id="UP001200741"/>
    </source>
</evidence>
<dbReference type="RefSeq" id="WP_233370666.1">
    <property type="nucleotide sequence ID" value="NZ_JAJTWU010000002.1"/>
</dbReference>
<accession>A0ABS8XQC3</accession>
<dbReference type="Gene3D" id="1.20.1050.60">
    <property type="entry name" value="alpha-1,2-mannosidase"/>
    <property type="match status" value="1"/>
</dbReference>
<proteinExistence type="predicted"/>
<dbReference type="EMBL" id="JAJTWU010000002">
    <property type="protein sequence ID" value="MCE4553925.1"/>
    <property type="molecule type" value="Genomic_DNA"/>
</dbReference>
<dbReference type="InterPro" id="IPR008928">
    <property type="entry name" value="6-hairpin_glycosidase_sf"/>
</dbReference>
<dbReference type="InterPro" id="IPR050883">
    <property type="entry name" value="PNGase"/>
</dbReference>
<dbReference type="Gene3D" id="2.70.98.10">
    <property type="match status" value="1"/>
</dbReference>
<evidence type="ECO:0000259" key="2">
    <source>
        <dbReference type="Pfam" id="PF17678"/>
    </source>
</evidence>
<dbReference type="Pfam" id="PF07971">
    <property type="entry name" value="Glyco_hydro_92"/>
    <property type="match status" value="1"/>
</dbReference>
<dbReference type="GO" id="GO:0016798">
    <property type="term" value="F:hydrolase activity, acting on glycosyl bonds"/>
    <property type="evidence" value="ECO:0007669"/>
    <property type="project" value="UniProtKB-KW"/>
</dbReference>
<feature type="domain" description="Glycosyl hydrolase family 92" evidence="1">
    <location>
        <begin position="293"/>
        <end position="759"/>
    </location>
</feature>
<dbReference type="InterPro" id="IPR006311">
    <property type="entry name" value="TAT_signal"/>
</dbReference>
<dbReference type="Pfam" id="PF17678">
    <property type="entry name" value="Glyco_hydro_92N"/>
    <property type="match status" value="1"/>
</dbReference>
<keyword evidence="4" id="KW-1185">Reference proteome</keyword>
<dbReference type="Gene3D" id="1.20.1610.10">
    <property type="entry name" value="alpha-1,2-mannosidases domains"/>
    <property type="match status" value="1"/>
</dbReference>
<dbReference type="InterPro" id="IPR005887">
    <property type="entry name" value="GH92_a_mannosidase_put"/>
</dbReference>
<protein>
    <submittedName>
        <fullName evidence="3">GH92 family glycosyl hydrolase</fullName>
        <ecNumber evidence="3">3.2.1.-</ecNumber>
    </submittedName>
</protein>
<dbReference type="InterPro" id="IPR041371">
    <property type="entry name" value="GH92_N"/>
</dbReference>
<dbReference type="EC" id="3.2.1.-" evidence="3"/>
<evidence type="ECO:0000313" key="3">
    <source>
        <dbReference type="EMBL" id="MCE4553925.1"/>
    </source>
</evidence>
<dbReference type="PANTHER" id="PTHR12143">
    <property type="entry name" value="PEPTIDE N-GLYCANASE PNGASE -RELATED"/>
    <property type="match status" value="1"/>
</dbReference>
<keyword evidence="3" id="KW-0378">Hydrolase</keyword>
<sequence>MDTPTRRHLLKTAAAAASLPLAGCATPGPREAGATALPADKLTRHVDLFIGTGGHGHTTPAATRPFGMVQLGPDTYNAVWDSCSGYHDSDRSIMGFSHTHLSGTGIGDLLDVLVMPGVGDVKRQPGPPSNPELGWRAPFTHADQAAEPGYYRVALRDRGVTVELTATERVGLHRYTFPASARSHLMVDLRHGMQDKPGVPTRVPWAELQVVGNDTLLGGRSVKQWADGRHIYFAMQFSRPFERFEVFNGAGADASTARESRGTQLLAALHWRTEAGEPLLVKCGISAVSAEGALRNLREELPGWDFDAVRADASVAWERELSVLQLQTFDARHQRMLYTALYHSLLAPTLFSDVDGRYRGMDLQVHQLPHGERNYTQFSLWDTYRSLHPLLTLAAPGRVPDLVNSLIRMAEQSEQGVPVWPLQGRETGCMIGYHSAVVVAEALAKGFTGIDFKRAWPLWRQRAMDDAYRGLPQYRRLGYIPSDQEEEATSKTLEYAYDDWALARLARGVGANDDAVLLQQRSLNYRNVFDPAQRFVRPRLANGRWAEPFEPRALGHSARWHDFTESNAWQATFLNQHDVAGYMQLFGGEAGFIDKLDALFTTSSEQLPGAPPDIAGLIGQYAHGNEPSHHIAYLYAYAGQPWKTHARVREIMDTLYSDQPDGLSGNEDCGQMSAWLLLSALGLYPVDPVSARYVFGSPLVSSAVLTLPGGARLEIEAQGNGPAQRYVQSVTWRGQPYKRSWIDHASLVQGGRLVFVMGSEPNRQFGAAPGDRPPAAL</sequence>
<organism evidence="3 4">
    <name type="scientific">Pelomonas cellulosilytica</name>
    <dbReference type="NCBI Taxonomy" id="2906762"/>
    <lineage>
        <taxon>Bacteria</taxon>
        <taxon>Pseudomonadati</taxon>
        <taxon>Pseudomonadota</taxon>
        <taxon>Betaproteobacteria</taxon>
        <taxon>Burkholderiales</taxon>
        <taxon>Sphaerotilaceae</taxon>
        <taxon>Roseateles</taxon>
    </lineage>
</organism>
<dbReference type="PANTHER" id="PTHR12143:SF39">
    <property type="entry name" value="SECRETED PROTEIN"/>
    <property type="match status" value="1"/>
</dbReference>
<dbReference type="NCBIfam" id="TIGR01180">
    <property type="entry name" value="aman2_put"/>
    <property type="match status" value="1"/>
</dbReference>
<gene>
    <name evidence="3" type="ORF">LXT13_05605</name>
</gene>
<reference evidence="3 4" key="1">
    <citation type="submission" date="2021-12" db="EMBL/GenBank/DDBJ databases">
        <title>Genome seq of P8.</title>
        <authorList>
            <person name="Seo T."/>
        </authorList>
    </citation>
    <scope>NUCLEOTIDE SEQUENCE [LARGE SCALE GENOMIC DNA]</scope>
    <source>
        <strain evidence="3 4">P8</strain>
    </source>
</reference>
<feature type="domain" description="Glycosyl hydrolase family 92 N-terminal" evidence="2">
    <location>
        <begin position="45"/>
        <end position="286"/>
    </location>
</feature>